<dbReference type="RefSeq" id="WP_012938421.1">
    <property type="nucleotide sequence ID" value="NC_013740.1"/>
</dbReference>
<feature type="transmembrane region" description="Helical" evidence="1">
    <location>
        <begin position="100"/>
        <end position="121"/>
    </location>
</feature>
<protein>
    <submittedName>
        <fullName evidence="2">Uncharacterized protein</fullName>
    </submittedName>
</protein>
<keyword evidence="1" id="KW-1133">Transmembrane helix</keyword>
<evidence type="ECO:0000313" key="2">
    <source>
        <dbReference type="EMBL" id="ADB47432.1"/>
    </source>
</evidence>
<dbReference type="AlphaFoldDB" id="D2RK30"/>
<keyword evidence="1" id="KW-0472">Membrane</keyword>
<proteinExistence type="predicted"/>
<dbReference type="KEGG" id="afn:Acfer_1063"/>
<gene>
    <name evidence="2" type="ordered locus">Acfer_1063</name>
</gene>
<dbReference type="Proteomes" id="UP000001902">
    <property type="component" value="Chromosome"/>
</dbReference>
<organism evidence="2 3">
    <name type="scientific">Acidaminococcus fermentans (strain ATCC 25085 / DSM 20731 / CCUG 9996 / CIP 106432 / VR4)</name>
    <dbReference type="NCBI Taxonomy" id="591001"/>
    <lineage>
        <taxon>Bacteria</taxon>
        <taxon>Bacillati</taxon>
        <taxon>Bacillota</taxon>
        <taxon>Negativicutes</taxon>
        <taxon>Acidaminococcales</taxon>
        <taxon>Acidaminococcaceae</taxon>
        <taxon>Acidaminococcus</taxon>
    </lineage>
</organism>
<reference evidence="2 3" key="1">
    <citation type="journal article" date="2010" name="Stand. Genomic Sci.">
        <title>Complete genome sequence of Acidaminococcus fermentans type strain (VR4).</title>
        <authorList>
            <person name="Chang Y.J."/>
            <person name="Pukall R."/>
            <person name="Saunders E."/>
            <person name="Lapidus A."/>
            <person name="Copeland A."/>
            <person name="Nolan M."/>
            <person name="Glavina Del Rio T."/>
            <person name="Lucas S."/>
            <person name="Chen F."/>
            <person name="Tice H."/>
            <person name="Cheng J.F."/>
            <person name="Han C."/>
            <person name="Detter J.C."/>
            <person name="Bruce D."/>
            <person name="Goodwin L."/>
            <person name="Pitluck S."/>
            <person name="Mikhailova N."/>
            <person name="Liolios K."/>
            <person name="Pati A."/>
            <person name="Ivanova N."/>
            <person name="Mavromatis K."/>
            <person name="Chen A."/>
            <person name="Palaniappan K."/>
            <person name="Land M."/>
            <person name="Hauser L."/>
            <person name="Jeffries C.D."/>
            <person name="Brettin T."/>
            <person name="Rohde M."/>
            <person name="Goker M."/>
            <person name="Bristow J."/>
            <person name="Eisen J.A."/>
            <person name="Markowitz V."/>
            <person name="Hugenholtz P."/>
            <person name="Kyrpides N.C."/>
            <person name="Klenk H.P."/>
        </authorList>
    </citation>
    <scope>NUCLEOTIDE SEQUENCE [LARGE SCALE GENOMIC DNA]</scope>
    <source>
        <strain evidence="3">ATCC 25085 / DSM 20731 / CCUG 9996 / CIP 106432 / VR4</strain>
    </source>
</reference>
<dbReference type="STRING" id="591001.Acfer_1063"/>
<dbReference type="eggNOG" id="ENOG5033EPC">
    <property type="taxonomic scope" value="Bacteria"/>
</dbReference>
<dbReference type="EMBL" id="CP001859">
    <property type="protein sequence ID" value="ADB47432.1"/>
    <property type="molecule type" value="Genomic_DNA"/>
</dbReference>
<name>D2RK30_ACIFV</name>
<sequence>MADDQKSTKYQCPRCHSENIQSYPVIHSTGFSKINLTTVGVGFSDSLGVGRAESHGTKQTNLAAFTTPPKKKSVWKRFLFTWAIGSGPIVWILRLCRFDLIAKIAEIGSLILGCILAYLAFQWNKSVFPQLIQDWEHSYMCLRCGARFKL</sequence>
<evidence type="ECO:0000256" key="1">
    <source>
        <dbReference type="SAM" id="Phobius"/>
    </source>
</evidence>
<evidence type="ECO:0000313" key="3">
    <source>
        <dbReference type="Proteomes" id="UP000001902"/>
    </source>
</evidence>
<dbReference type="HOGENOM" id="CLU_145835_0_0_9"/>
<keyword evidence="1" id="KW-0812">Transmembrane</keyword>
<feature type="transmembrane region" description="Helical" evidence="1">
    <location>
        <begin position="78"/>
        <end position="94"/>
    </location>
</feature>
<accession>D2RK30</accession>
<dbReference type="GeneID" id="78335837"/>
<keyword evidence="3" id="KW-1185">Reference proteome</keyword>
<dbReference type="OrthoDB" id="3035622at2"/>